<dbReference type="AlphaFoldDB" id="A0A1L9N4X4"/>
<keyword evidence="2" id="KW-1185">Reference proteome</keyword>
<reference evidence="2" key="1">
    <citation type="journal article" date="2017" name="Genome Biol.">
        <title>Comparative genomics reveals high biological diversity and specific adaptations in the industrially and medically important fungal genus Aspergillus.</title>
        <authorList>
            <person name="de Vries R.P."/>
            <person name="Riley R."/>
            <person name="Wiebenga A."/>
            <person name="Aguilar-Osorio G."/>
            <person name="Amillis S."/>
            <person name="Uchima C.A."/>
            <person name="Anderluh G."/>
            <person name="Asadollahi M."/>
            <person name="Askin M."/>
            <person name="Barry K."/>
            <person name="Battaglia E."/>
            <person name="Bayram O."/>
            <person name="Benocci T."/>
            <person name="Braus-Stromeyer S.A."/>
            <person name="Caldana C."/>
            <person name="Canovas D."/>
            <person name="Cerqueira G.C."/>
            <person name="Chen F."/>
            <person name="Chen W."/>
            <person name="Choi C."/>
            <person name="Clum A."/>
            <person name="Dos Santos R.A."/>
            <person name="Damasio A.R."/>
            <person name="Diallinas G."/>
            <person name="Emri T."/>
            <person name="Fekete E."/>
            <person name="Flipphi M."/>
            <person name="Freyberg S."/>
            <person name="Gallo A."/>
            <person name="Gournas C."/>
            <person name="Habgood R."/>
            <person name="Hainaut M."/>
            <person name="Harispe M.L."/>
            <person name="Henrissat B."/>
            <person name="Hilden K.S."/>
            <person name="Hope R."/>
            <person name="Hossain A."/>
            <person name="Karabika E."/>
            <person name="Karaffa L."/>
            <person name="Karanyi Z."/>
            <person name="Krasevec N."/>
            <person name="Kuo A."/>
            <person name="Kusch H."/>
            <person name="LaButti K."/>
            <person name="Lagendijk E.L."/>
            <person name="Lapidus A."/>
            <person name="Levasseur A."/>
            <person name="Lindquist E."/>
            <person name="Lipzen A."/>
            <person name="Logrieco A.F."/>
            <person name="MacCabe A."/>
            <person name="Maekelae M.R."/>
            <person name="Malavazi I."/>
            <person name="Melin P."/>
            <person name="Meyer V."/>
            <person name="Mielnichuk N."/>
            <person name="Miskei M."/>
            <person name="Molnar A.P."/>
            <person name="Mule G."/>
            <person name="Ngan C.Y."/>
            <person name="Orejas M."/>
            <person name="Orosz E."/>
            <person name="Ouedraogo J.P."/>
            <person name="Overkamp K.M."/>
            <person name="Park H.-S."/>
            <person name="Perrone G."/>
            <person name="Piumi F."/>
            <person name="Punt P.J."/>
            <person name="Ram A.F."/>
            <person name="Ramon A."/>
            <person name="Rauscher S."/>
            <person name="Record E."/>
            <person name="Riano-Pachon D.M."/>
            <person name="Robert V."/>
            <person name="Roehrig J."/>
            <person name="Ruller R."/>
            <person name="Salamov A."/>
            <person name="Salih N.S."/>
            <person name="Samson R.A."/>
            <person name="Sandor E."/>
            <person name="Sanguinetti M."/>
            <person name="Schuetze T."/>
            <person name="Sepcic K."/>
            <person name="Shelest E."/>
            <person name="Sherlock G."/>
            <person name="Sophianopoulou V."/>
            <person name="Squina F.M."/>
            <person name="Sun H."/>
            <person name="Susca A."/>
            <person name="Todd R.B."/>
            <person name="Tsang A."/>
            <person name="Unkles S.E."/>
            <person name="van de Wiele N."/>
            <person name="van Rossen-Uffink D."/>
            <person name="Oliveira J.V."/>
            <person name="Vesth T.C."/>
            <person name="Visser J."/>
            <person name="Yu J.-H."/>
            <person name="Zhou M."/>
            <person name="Andersen M.R."/>
            <person name="Archer D.B."/>
            <person name="Baker S.E."/>
            <person name="Benoit I."/>
            <person name="Brakhage A.A."/>
            <person name="Braus G.H."/>
            <person name="Fischer R."/>
            <person name="Frisvad J.C."/>
            <person name="Goldman G.H."/>
            <person name="Houbraken J."/>
            <person name="Oakley B."/>
            <person name="Pocsi I."/>
            <person name="Scazzocchio C."/>
            <person name="Seiboth B."/>
            <person name="vanKuyk P.A."/>
            <person name="Wortman J."/>
            <person name="Dyer P.S."/>
            <person name="Grigoriev I.V."/>
        </authorList>
    </citation>
    <scope>NUCLEOTIDE SEQUENCE [LARGE SCALE GENOMIC DNA]</scope>
    <source>
        <strain evidence="2">CBS 134.48</strain>
    </source>
</reference>
<dbReference type="VEuPathDB" id="FungiDB:ASPTUDRAFT_656305"/>
<gene>
    <name evidence="1" type="ORF">ASPTUDRAFT_656305</name>
</gene>
<accession>A0A1L9N4X4</accession>
<organism evidence="1 2">
    <name type="scientific">Aspergillus tubingensis (strain CBS 134.48)</name>
    <dbReference type="NCBI Taxonomy" id="767770"/>
    <lineage>
        <taxon>Eukaryota</taxon>
        <taxon>Fungi</taxon>
        <taxon>Dikarya</taxon>
        <taxon>Ascomycota</taxon>
        <taxon>Pezizomycotina</taxon>
        <taxon>Eurotiomycetes</taxon>
        <taxon>Eurotiomycetidae</taxon>
        <taxon>Eurotiales</taxon>
        <taxon>Aspergillaceae</taxon>
        <taxon>Aspergillus</taxon>
        <taxon>Aspergillus subgen. Circumdati</taxon>
    </lineage>
</organism>
<name>A0A1L9N4X4_ASPTC</name>
<proteinExistence type="predicted"/>
<sequence>MVSFLLGYRNLRSHPNHLALHVLSYVLCPSQGSCSVVLHGFMLVAAILAIERELSVSLVCLRTSICIEPRSTVAFGVLFMGLLVWARFPDVCGYP</sequence>
<dbReference type="Proteomes" id="UP000184304">
    <property type="component" value="Unassembled WGS sequence"/>
</dbReference>
<protein>
    <submittedName>
        <fullName evidence="1">Uncharacterized protein</fullName>
    </submittedName>
</protein>
<evidence type="ECO:0000313" key="2">
    <source>
        <dbReference type="Proteomes" id="UP000184304"/>
    </source>
</evidence>
<evidence type="ECO:0000313" key="1">
    <source>
        <dbReference type="EMBL" id="OJI84330.1"/>
    </source>
</evidence>
<dbReference type="EMBL" id="KV878203">
    <property type="protein sequence ID" value="OJI84330.1"/>
    <property type="molecule type" value="Genomic_DNA"/>
</dbReference>